<sequence>MRVTYYATPFSCRLYNCTVFSRPRYSASATSACPMLTSCRPGSSCARAGWRRPGRGCTGGRRLRCRVRCANVALVGPRVHRDALGPEALDIAGGLQQVGPRVQAAGIAQGGYFVDVNAQLDHRFQRIFKI</sequence>
<evidence type="ECO:0000313" key="1">
    <source>
        <dbReference type="EMBL" id="GFD06688.1"/>
    </source>
</evidence>
<dbReference type="EMBL" id="BKCJ011226593">
    <property type="protein sequence ID" value="GFD06688.1"/>
    <property type="molecule type" value="Genomic_DNA"/>
</dbReference>
<organism evidence="1">
    <name type="scientific">Tanacetum cinerariifolium</name>
    <name type="common">Dalmatian daisy</name>
    <name type="synonym">Chrysanthemum cinerariifolium</name>
    <dbReference type="NCBI Taxonomy" id="118510"/>
    <lineage>
        <taxon>Eukaryota</taxon>
        <taxon>Viridiplantae</taxon>
        <taxon>Streptophyta</taxon>
        <taxon>Embryophyta</taxon>
        <taxon>Tracheophyta</taxon>
        <taxon>Spermatophyta</taxon>
        <taxon>Magnoliopsida</taxon>
        <taxon>eudicotyledons</taxon>
        <taxon>Gunneridae</taxon>
        <taxon>Pentapetalae</taxon>
        <taxon>asterids</taxon>
        <taxon>campanulids</taxon>
        <taxon>Asterales</taxon>
        <taxon>Asteraceae</taxon>
        <taxon>Asteroideae</taxon>
        <taxon>Anthemideae</taxon>
        <taxon>Anthemidinae</taxon>
        <taxon>Tanacetum</taxon>
    </lineage>
</organism>
<protein>
    <submittedName>
        <fullName evidence="1">Uncharacterized protein</fullName>
    </submittedName>
</protein>
<dbReference type="AlphaFoldDB" id="A0A699TB82"/>
<proteinExistence type="predicted"/>
<accession>A0A699TB82</accession>
<comment type="caution">
    <text evidence="1">The sequence shown here is derived from an EMBL/GenBank/DDBJ whole genome shotgun (WGS) entry which is preliminary data.</text>
</comment>
<reference evidence="1" key="1">
    <citation type="journal article" date="2019" name="Sci. Rep.">
        <title>Draft genome of Tanacetum cinerariifolium, the natural source of mosquito coil.</title>
        <authorList>
            <person name="Yamashiro T."/>
            <person name="Shiraishi A."/>
            <person name="Satake H."/>
            <person name="Nakayama K."/>
        </authorList>
    </citation>
    <scope>NUCLEOTIDE SEQUENCE</scope>
</reference>
<name>A0A699TB82_TANCI</name>
<gene>
    <name evidence="1" type="ORF">Tci_878657</name>
</gene>